<keyword evidence="5" id="KW-1133">Transmembrane helix</keyword>
<name>A0ABT7VP33_9LACO</name>
<dbReference type="GO" id="GO:0016757">
    <property type="term" value="F:glycosyltransferase activity"/>
    <property type="evidence" value="ECO:0007669"/>
    <property type="project" value="UniProtKB-KW"/>
</dbReference>
<keyword evidence="3 7" id="KW-0808">Transferase</keyword>
<comment type="subcellular location">
    <subcellularLocation>
        <location evidence="1">Membrane</location>
        <topology evidence="1">Single-pass membrane protein</topology>
    </subcellularLocation>
</comment>
<dbReference type="SUPFAM" id="SSF53448">
    <property type="entry name" value="Nucleotide-diphospho-sugar transferases"/>
    <property type="match status" value="1"/>
</dbReference>
<evidence type="ECO:0000256" key="4">
    <source>
        <dbReference type="ARBA" id="ARBA00022692"/>
    </source>
</evidence>
<proteinExistence type="predicted"/>
<evidence type="ECO:0000256" key="1">
    <source>
        <dbReference type="ARBA" id="ARBA00004167"/>
    </source>
</evidence>
<evidence type="ECO:0000256" key="2">
    <source>
        <dbReference type="ARBA" id="ARBA00022676"/>
    </source>
</evidence>
<dbReference type="PANTHER" id="PTHR21461:SF69">
    <property type="entry name" value="GLYCOSYLTRANSFERASE FAMILY 92 PROTEIN"/>
    <property type="match status" value="1"/>
</dbReference>
<dbReference type="InterPro" id="IPR008166">
    <property type="entry name" value="Glyco_transf_92"/>
</dbReference>
<organism evidence="7 8">
    <name type="scientific">Limosilactobacillus panis</name>
    <dbReference type="NCBI Taxonomy" id="47493"/>
    <lineage>
        <taxon>Bacteria</taxon>
        <taxon>Bacillati</taxon>
        <taxon>Bacillota</taxon>
        <taxon>Bacilli</taxon>
        <taxon>Lactobacillales</taxon>
        <taxon>Lactobacillaceae</taxon>
        <taxon>Limosilactobacillus</taxon>
    </lineage>
</organism>
<evidence type="ECO:0000313" key="7">
    <source>
        <dbReference type="EMBL" id="MDM8334498.1"/>
    </source>
</evidence>
<protein>
    <submittedName>
        <fullName evidence="7">Glycosyltransferase family 92 protein</fullName>
        <ecNumber evidence="7">2.4.-.-</ecNumber>
    </submittedName>
</protein>
<sequence>MIKNRKVTENKYFIFDNPKQNGLIYLIKFFITKIECFFYKFILLLANPVDKQKKYDVVLCAIFKNEAPYLREWIEYHLIVGVDHFYLYNNDSDDNYKEVLKPYIDEEKVTLIDFPYKHAQMKAYCDCIEKFRKSAKWIGFLDIDEFVVPIKYNSIYDFLENFNNRPSVKLYWKVFGTSGLINRDVHDLVTEDFKIAWPKYDEVGKCFYNTRFNVNVKSPKMKTLHHIFWGNWNGIDIPPVNCFDSISLRGFDHVKSSEFPIQINHYFTKSYNEYFGVKAKKGDVFYKKNHYISKSFFYRHEMLCTKEDNNIFKYIIKLKLAMH</sequence>
<keyword evidence="6" id="KW-0472">Membrane</keyword>
<dbReference type="InterPro" id="IPR029044">
    <property type="entry name" value="Nucleotide-diphossugar_trans"/>
</dbReference>
<dbReference type="PANTHER" id="PTHR21461">
    <property type="entry name" value="GLYCOSYLTRANSFERASE FAMILY 92 PROTEIN"/>
    <property type="match status" value="1"/>
</dbReference>
<keyword evidence="8" id="KW-1185">Reference proteome</keyword>
<dbReference type="Proteomes" id="UP001529423">
    <property type="component" value="Unassembled WGS sequence"/>
</dbReference>
<evidence type="ECO:0000313" key="8">
    <source>
        <dbReference type="Proteomes" id="UP001529423"/>
    </source>
</evidence>
<gene>
    <name evidence="7" type="ORF">QUW46_07945</name>
</gene>
<comment type="caution">
    <text evidence="7">The sequence shown here is derived from an EMBL/GenBank/DDBJ whole genome shotgun (WGS) entry which is preliminary data.</text>
</comment>
<dbReference type="Pfam" id="PF01697">
    <property type="entry name" value="Glyco_transf_92"/>
    <property type="match status" value="1"/>
</dbReference>
<dbReference type="EC" id="2.4.-.-" evidence="7"/>
<accession>A0ABT7VP33</accession>
<evidence type="ECO:0000256" key="6">
    <source>
        <dbReference type="ARBA" id="ARBA00023136"/>
    </source>
</evidence>
<keyword evidence="2 7" id="KW-0328">Glycosyltransferase</keyword>
<keyword evidence="4" id="KW-0812">Transmembrane</keyword>
<evidence type="ECO:0000256" key="5">
    <source>
        <dbReference type="ARBA" id="ARBA00022989"/>
    </source>
</evidence>
<reference evidence="7" key="2">
    <citation type="submission" date="2023-06" db="EMBL/GenBank/DDBJ databases">
        <authorList>
            <person name="Zeman M."/>
            <person name="Kubasova T."/>
            <person name="Jahodarova E."/>
            <person name="Nykrynova M."/>
            <person name="Rychlik I."/>
        </authorList>
    </citation>
    <scope>NUCLEOTIDE SEQUENCE</scope>
    <source>
        <strain evidence="7">105_WCHN</strain>
    </source>
</reference>
<evidence type="ECO:0000256" key="3">
    <source>
        <dbReference type="ARBA" id="ARBA00022679"/>
    </source>
</evidence>
<dbReference type="RefSeq" id="WP_289561063.1">
    <property type="nucleotide sequence ID" value="NZ_JAUDEO010000053.1"/>
</dbReference>
<dbReference type="EMBL" id="JAUDEO010000053">
    <property type="protein sequence ID" value="MDM8334498.1"/>
    <property type="molecule type" value="Genomic_DNA"/>
</dbReference>
<reference evidence="7" key="1">
    <citation type="submission" date="2023-06" db="EMBL/GenBank/DDBJ databases">
        <title>Identification and characterization of horizontal gene transfer across gut microbiota members of farm animals based on homology search.</title>
        <authorList>
            <person name="Schwarzerova J."/>
            <person name="Nykrynova M."/>
            <person name="Jureckova K."/>
            <person name="Cejkova D."/>
            <person name="Rychlik I."/>
        </authorList>
    </citation>
    <scope>NUCLEOTIDE SEQUENCE</scope>
    <source>
        <strain evidence="7">105_WCHN</strain>
    </source>
</reference>